<feature type="repeat" description="TPR" evidence="1">
    <location>
        <begin position="92"/>
        <end position="125"/>
    </location>
</feature>
<feature type="repeat" description="TPR" evidence="1">
    <location>
        <begin position="160"/>
        <end position="193"/>
    </location>
</feature>
<dbReference type="RefSeq" id="WP_191615854.1">
    <property type="nucleotide sequence ID" value="NZ_JACYFG010000006.1"/>
</dbReference>
<name>A0A927IGE7_9BACT</name>
<dbReference type="Pfam" id="PF13181">
    <property type="entry name" value="TPR_8"/>
    <property type="match status" value="2"/>
</dbReference>
<dbReference type="PROSITE" id="PS50005">
    <property type="entry name" value="TPR"/>
    <property type="match status" value="4"/>
</dbReference>
<proteinExistence type="predicted"/>
<dbReference type="InterPro" id="IPR019734">
    <property type="entry name" value="TPR_rpt"/>
</dbReference>
<keyword evidence="2" id="KW-0732">Signal</keyword>
<dbReference type="SUPFAM" id="SSF48452">
    <property type="entry name" value="TPR-like"/>
    <property type="match status" value="2"/>
</dbReference>
<dbReference type="InterPro" id="IPR011990">
    <property type="entry name" value="TPR-like_helical_dom_sf"/>
</dbReference>
<feature type="repeat" description="TPR" evidence="1">
    <location>
        <begin position="126"/>
        <end position="159"/>
    </location>
</feature>
<gene>
    <name evidence="3" type="ORF">IEN85_04425</name>
</gene>
<sequence>MKTRSYFKTLAAAATLLTSALHAQVYDLKEQSFDNPEFRAQFAKSYVAQSETNPNITAEEKGLFDEIVPLIGSDPKAAIARLSTAVGPDNSAAFDYILGNLYYQEGQTQKSVEAYKKAIKKFPNYAQAYYNMGRAYVAQGDYANALKGLQKSLSMMTGDGTMYGLIGYCYLNMDKPSTALDAYKVAIMLAPDSKDWKLGQLQCLIALDRSQEAIGLLYEFIKDEPNKADWWKLQANQFLALDERAKAAANLTVVKDLGKADGASLALLGDLLVNEGLVEPAVESYIEAMSLGGARPARIIEVVNSLIYMDQLGSAKTLLSKLETIMSSSLSESQEMSVLNVKARLAMQEDDTDGAAGFLADLVKKDPLNGGALLSLSELEKKRGDLAKAEYYAENASKIDGYSHQAYIALAQLNVGKRDYAAAAKYLREAQQIDPKDYVADYLLRIEQAALRM</sequence>
<keyword evidence="4" id="KW-1185">Reference proteome</keyword>
<dbReference type="Proteomes" id="UP000622317">
    <property type="component" value="Unassembled WGS sequence"/>
</dbReference>
<dbReference type="EMBL" id="JACYFG010000006">
    <property type="protein sequence ID" value="MBD5778724.1"/>
    <property type="molecule type" value="Genomic_DNA"/>
</dbReference>
<organism evidence="3 4">
    <name type="scientific">Pelagicoccus enzymogenes</name>
    <dbReference type="NCBI Taxonomy" id="2773457"/>
    <lineage>
        <taxon>Bacteria</taxon>
        <taxon>Pseudomonadati</taxon>
        <taxon>Verrucomicrobiota</taxon>
        <taxon>Opitutia</taxon>
        <taxon>Puniceicoccales</taxon>
        <taxon>Pelagicoccaceae</taxon>
        <taxon>Pelagicoccus</taxon>
    </lineage>
</organism>
<accession>A0A927IGE7</accession>
<evidence type="ECO:0000256" key="1">
    <source>
        <dbReference type="PROSITE-ProRule" id="PRU00339"/>
    </source>
</evidence>
<dbReference type="PROSITE" id="PS50293">
    <property type="entry name" value="TPR_REGION"/>
    <property type="match status" value="1"/>
</dbReference>
<dbReference type="AlphaFoldDB" id="A0A927IGE7"/>
<feature type="repeat" description="TPR" evidence="1">
    <location>
        <begin position="404"/>
        <end position="437"/>
    </location>
</feature>
<evidence type="ECO:0000313" key="4">
    <source>
        <dbReference type="Proteomes" id="UP000622317"/>
    </source>
</evidence>
<comment type="caution">
    <text evidence="3">The sequence shown here is derived from an EMBL/GenBank/DDBJ whole genome shotgun (WGS) entry which is preliminary data.</text>
</comment>
<feature type="signal peptide" evidence="2">
    <location>
        <begin position="1"/>
        <end position="23"/>
    </location>
</feature>
<dbReference type="PANTHER" id="PTHR12558">
    <property type="entry name" value="CELL DIVISION CYCLE 16,23,27"/>
    <property type="match status" value="1"/>
</dbReference>
<feature type="chain" id="PRO_5037990062" evidence="2">
    <location>
        <begin position="24"/>
        <end position="453"/>
    </location>
</feature>
<keyword evidence="1" id="KW-0802">TPR repeat</keyword>
<reference evidence="3" key="1">
    <citation type="submission" date="2020-09" db="EMBL/GenBank/DDBJ databases">
        <title>Pelagicoccus enzymogenes sp. nov. with an EPS production, isolated from marine sediment.</title>
        <authorList>
            <person name="Feng X."/>
        </authorList>
    </citation>
    <scope>NUCLEOTIDE SEQUENCE</scope>
    <source>
        <strain evidence="3">NFK12</strain>
    </source>
</reference>
<dbReference type="Pfam" id="PF13432">
    <property type="entry name" value="TPR_16"/>
    <property type="match status" value="1"/>
</dbReference>
<protein>
    <submittedName>
        <fullName evidence="3">Tetratricopeptide repeat protein</fullName>
    </submittedName>
</protein>
<dbReference type="Pfam" id="PF13414">
    <property type="entry name" value="TPR_11"/>
    <property type="match status" value="1"/>
</dbReference>
<evidence type="ECO:0000256" key="2">
    <source>
        <dbReference type="SAM" id="SignalP"/>
    </source>
</evidence>
<dbReference type="SMART" id="SM00028">
    <property type="entry name" value="TPR"/>
    <property type="match status" value="6"/>
</dbReference>
<dbReference type="Gene3D" id="1.25.40.10">
    <property type="entry name" value="Tetratricopeptide repeat domain"/>
    <property type="match status" value="2"/>
</dbReference>
<evidence type="ECO:0000313" key="3">
    <source>
        <dbReference type="EMBL" id="MBD5778724.1"/>
    </source>
</evidence>
<dbReference type="PANTHER" id="PTHR12558:SF13">
    <property type="entry name" value="CELL DIVISION CYCLE PROTEIN 27 HOMOLOG"/>
    <property type="match status" value="1"/>
</dbReference>